<dbReference type="Proteomes" id="UP000544127">
    <property type="component" value="Unassembled WGS sequence"/>
</dbReference>
<keyword evidence="5" id="KW-1185">Reference proteome</keyword>
<accession>A0A7K6BBH6</accession>
<dbReference type="SMART" id="SM00369">
    <property type="entry name" value="LRR_TYP"/>
    <property type="match status" value="12"/>
</dbReference>
<dbReference type="OrthoDB" id="8195690at2759"/>
<dbReference type="PANTHER" id="PTHR45712:SF22">
    <property type="entry name" value="INSULIN-LIKE GROWTH FACTOR-BINDING PROTEIN COMPLEX ACID LABILE SUBUNIT"/>
    <property type="match status" value="1"/>
</dbReference>
<reference evidence="4 5" key="1">
    <citation type="submission" date="2019-09" db="EMBL/GenBank/DDBJ databases">
        <title>Bird 10,000 Genomes (B10K) Project - Family phase.</title>
        <authorList>
            <person name="Zhang G."/>
        </authorList>
    </citation>
    <scope>NUCLEOTIDE SEQUENCE [LARGE SCALE GENOMIC DNA]</scope>
    <source>
        <strain evidence="4">B10K-DU-012-37</strain>
    </source>
</reference>
<protein>
    <submittedName>
        <fullName evidence="4">LRC32 protein</fullName>
    </submittedName>
</protein>
<feature type="chain" id="PRO_5029872462" evidence="3">
    <location>
        <begin position="19"/>
        <end position="564"/>
    </location>
</feature>
<name>A0A7K6BBH6_UPUEP</name>
<feature type="non-terminal residue" evidence="4">
    <location>
        <position position="564"/>
    </location>
</feature>
<keyword evidence="2" id="KW-0677">Repeat</keyword>
<dbReference type="PROSITE" id="PS51450">
    <property type="entry name" value="LRR"/>
    <property type="match status" value="4"/>
</dbReference>
<organism evidence="4 5">
    <name type="scientific">Upupa epops</name>
    <name type="common">Eurasian hoopoe</name>
    <dbReference type="NCBI Taxonomy" id="57439"/>
    <lineage>
        <taxon>Eukaryota</taxon>
        <taxon>Metazoa</taxon>
        <taxon>Chordata</taxon>
        <taxon>Craniata</taxon>
        <taxon>Vertebrata</taxon>
        <taxon>Euteleostomi</taxon>
        <taxon>Archelosauria</taxon>
        <taxon>Archosauria</taxon>
        <taxon>Dinosauria</taxon>
        <taxon>Saurischia</taxon>
        <taxon>Theropoda</taxon>
        <taxon>Coelurosauria</taxon>
        <taxon>Aves</taxon>
        <taxon>Neognathae</taxon>
        <taxon>Neoaves</taxon>
        <taxon>Telluraves</taxon>
        <taxon>Coraciimorphae</taxon>
        <taxon>Bucerotiformes</taxon>
        <taxon>Upupidae</taxon>
        <taxon>Upupa</taxon>
    </lineage>
</organism>
<dbReference type="PRINTS" id="PR00019">
    <property type="entry name" value="LEURICHRPT"/>
</dbReference>
<evidence type="ECO:0000313" key="5">
    <source>
        <dbReference type="Proteomes" id="UP000544127"/>
    </source>
</evidence>
<evidence type="ECO:0000256" key="1">
    <source>
        <dbReference type="ARBA" id="ARBA00022614"/>
    </source>
</evidence>
<gene>
    <name evidence="4" type="primary">Lrrc32</name>
    <name evidence="4" type="ORF">UPUEPO_R06320</name>
</gene>
<evidence type="ECO:0000256" key="3">
    <source>
        <dbReference type="SAM" id="SignalP"/>
    </source>
</evidence>
<comment type="caution">
    <text evidence="4">The sequence shown here is derived from an EMBL/GenBank/DDBJ whole genome shotgun (WGS) entry which is preliminary data.</text>
</comment>
<feature type="non-terminal residue" evidence="4">
    <location>
        <position position="1"/>
    </location>
</feature>
<dbReference type="Pfam" id="PF13855">
    <property type="entry name" value="LRR_8"/>
    <property type="match status" value="2"/>
</dbReference>
<evidence type="ECO:0000313" key="4">
    <source>
        <dbReference type="EMBL" id="NWU99141.1"/>
    </source>
</evidence>
<dbReference type="SMART" id="SM00364">
    <property type="entry name" value="LRR_BAC"/>
    <property type="match status" value="5"/>
</dbReference>
<keyword evidence="1" id="KW-0433">Leucine-rich repeat</keyword>
<dbReference type="EMBL" id="VZRI01011269">
    <property type="protein sequence ID" value="NWU99141.1"/>
    <property type="molecule type" value="Genomic_DNA"/>
</dbReference>
<sequence>GSLLLWLLPSILSSQSRGDPHPTRCQQSPTRVSCRGAGLQTFPEELGQGVKHLELSNNSIQTLWGGHTLGLGQLEYLDLSFNRLEALSAPVLAQLPRLRSLLLGSNRLARNSAANGEALRQLPSIELLDLSANALESHVASWYVSSLPSLRVLDLSGNRMTRLLAGVFGGSPRLRQLDLSDNYLMEIEEGTFEALGELEVLDLALNSLHCVTGFSLTRLRVLNLRHNALELFVLEERAEPYRLRVLDLSYNRLLRFPELPSAHHLTLLNLSNNLIASLLPGSRDAGAFLLPYREMTRSNGTRAAAAGLTGVAHLDLSNNRLELLPVAFLQRLGSLHSLSLAGNCLREVAGELPAGGTEPGARPPALSVRWLDLRDNDLRVLPPWFLLALEGVDLGSNSLRPCGSPWGAESLGEALEGTCTPFYNLPGLRHLSLRKNGISRLQPFAFNRTPLLSLDLSGNRDLLMAGEALAGLESSLQELSLRDNQMDNSQAELPCLGALAVLDLSGNRLGHLPSGLSCSRLRSLDLRSNRLQSLETPALAEWCRSLRDVALAGNPFSCCSLGWL</sequence>
<dbReference type="Pfam" id="PF00560">
    <property type="entry name" value="LRR_1"/>
    <property type="match status" value="3"/>
</dbReference>
<keyword evidence="3" id="KW-0732">Signal</keyword>
<dbReference type="Gene3D" id="3.80.10.10">
    <property type="entry name" value="Ribonuclease Inhibitor"/>
    <property type="match status" value="3"/>
</dbReference>
<dbReference type="InterPro" id="IPR050333">
    <property type="entry name" value="SLRP"/>
</dbReference>
<dbReference type="SUPFAM" id="SSF52058">
    <property type="entry name" value="L domain-like"/>
    <property type="match status" value="2"/>
</dbReference>
<evidence type="ECO:0000256" key="2">
    <source>
        <dbReference type="ARBA" id="ARBA00022737"/>
    </source>
</evidence>
<dbReference type="AlphaFoldDB" id="A0A7K6BBH6"/>
<dbReference type="GO" id="GO:0005615">
    <property type="term" value="C:extracellular space"/>
    <property type="evidence" value="ECO:0007669"/>
    <property type="project" value="TreeGrafter"/>
</dbReference>
<dbReference type="InterPro" id="IPR001611">
    <property type="entry name" value="Leu-rich_rpt"/>
</dbReference>
<dbReference type="PANTHER" id="PTHR45712">
    <property type="entry name" value="AGAP008170-PA"/>
    <property type="match status" value="1"/>
</dbReference>
<feature type="signal peptide" evidence="3">
    <location>
        <begin position="1"/>
        <end position="18"/>
    </location>
</feature>
<proteinExistence type="predicted"/>
<dbReference type="InterPro" id="IPR003591">
    <property type="entry name" value="Leu-rich_rpt_typical-subtyp"/>
</dbReference>
<dbReference type="InterPro" id="IPR032675">
    <property type="entry name" value="LRR_dom_sf"/>
</dbReference>